<dbReference type="GO" id="GO:0044780">
    <property type="term" value="P:bacterial-type flagellum assembly"/>
    <property type="evidence" value="ECO:0007669"/>
    <property type="project" value="InterPro"/>
</dbReference>
<dbReference type="NCBIfam" id="TIGR01402">
    <property type="entry name" value="fliQ"/>
    <property type="match status" value="1"/>
</dbReference>
<accession>A0A5S3QNW9</accession>
<sequence length="90" mass="9943">MSSEFVLTIAERGVYIILLISGPILLLALAVGLLVSIFQATTQIQEQTLAFIPKIIAVLVGIVFFGPWMLTHMIEFTVDLYQNLNQFTGS</sequence>
<evidence type="ECO:0000256" key="8">
    <source>
        <dbReference type="ARBA" id="ARBA00023143"/>
    </source>
</evidence>
<comment type="caution">
    <text evidence="11">The sequence shown here is derived from an EMBL/GenBank/DDBJ whole genome shotgun (WGS) entry which is preliminary data.</text>
</comment>
<dbReference type="GO" id="GO:0009306">
    <property type="term" value="P:protein secretion"/>
    <property type="evidence" value="ECO:0007669"/>
    <property type="project" value="InterPro"/>
</dbReference>
<dbReference type="PANTHER" id="PTHR34040">
    <property type="entry name" value="FLAGELLAR BIOSYNTHETIC PROTEIN FLIQ"/>
    <property type="match status" value="1"/>
</dbReference>
<evidence type="ECO:0000256" key="2">
    <source>
        <dbReference type="ARBA" id="ARBA00006156"/>
    </source>
</evidence>
<gene>
    <name evidence="9 11" type="primary">fliQ</name>
    <name evidence="10" type="ORF">FFL34_16895</name>
    <name evidence="11" type="ORF">FH966_12320</name>
</gene>
<reference evidence="10 12" key="1">
    <citation type="submission" date="2019-05" db="EMBL/GenBank/DDBJ databases">
        <title>Genomic analysis of Lentibacillus sp. NKC220-2.</title>
        <authorList>
            <person name="Oh Y.J."/>
        </authorList>
    </citation>
    <scope>NUCLEOTIDE SEQUENCE [LARGE SCALE GENOMIC DNA]</scope>
    <source>
        <strain evidence="10 12">NKC220-2</strain>
    </source>
</reference>
<dbReference type="PRINTS" id="PR00952">
    <property type="entry name" value="TYPE3IMQPROT"/>
</dbReference>
<evidence type="ECO:0000256" key="3">
    <source>
        <dbReference type="ARBA" id="ARBA00021718"/>
    </source>
</evidence>
<keyword evidence="13" id="KW-1185">Reference proteome</keyword>
<comment type="function">
    <text evidence="9">Role in flagellar biosynthesis.</text>
</comment>
<dbReference type="GO" id="GO:0009425">
    <property type="term" value="C:bacterial-type flagellum basal body"/>
    <property type="evidence" value="ECO:0007669"/>
    <property type="project" value="UniProtKB-SubCell"/>
</dbReference>
<keyword evidence="11" id="KW-0282">Flagellum</keyword>
<dbReference type="Proteomes" id="UP000306980">
    <property type="component" value="Unassembled WGS sequence"/>
</dbReference>
<keyword evidence="4 9" id="KW-1003">Cell membrane</keyword>
<evidence type="ECO:0000256" key="5">
    <source>
        <dbReference type="ARBA" id="ARBA00022692"/>
    </source>
</evidence>
<dbReference type="InterPro" id="IPR006305">
    <property type="entry name" value="FliQ"/>
</dbReference>
<evidence type="ECO:0000313" key="13">
    <source>
        <dbReference type="Proteomes" id="UP000319280"/>
    </source>
</evidence>
<keyword evidence="6 9" id="KW-1133">Transmembrane helix</keyword>
<evidence type="ECO:0000313" key="10">
    <source>
        <dbReference type="EMBL" id="TMN23590.1"/>
    </source>
</evidence>
<evidence type="ECO:0000256" key="9">
    <source>
        <dbReference type="RuleBase" id="RU364090"/>
    </source>
</evidence>
<dbReference type="Proteomes" id="UP000319280">
    <property type="component" value="Unassembled WGS sequence"/>
</dbReference>
<protein>
    <recommendedName>
        <fullName evidence="3 9">Flagellar biosynthetic protein FliQ</fullName>
    </recommendedName>
</protein>
<dbReference type="AlphaFoldDB" id="A0A549YKK0"/>
<dbReference type="PIRSF" id="PIRSF004669">
    <property type="entry name" value="FliQ"/>
    <property type="match status" value="1"/>
</dbReference>
<dbReference type="OrthoDB" id="9806440at2"/>
<dbReference type="Pfam" id="PF01313">
    <property type="entry name" value="Bac_export_3"/>
    <property type="match status" value="1"/>
</dbReference>
<dbReference type="EMBL" id="VJMZ01000001">
    <property type="protein sequence ID" value="TRM12412.1"/>
    <property type="molecule type" value="Genomic_DNA"/>
</dbReference>
<dbReference type="EMBL" id="VCIA01000001">
    <property type="protein sequence ID" value="TMN23590.1"/>
    <property type="molecule type" value="Genomic_DNA"/>
</dbReference>
<evidence type="ECO:0000313" key="12">
    <source>
        <dbReference type="Proteomes" id="UP000306980"/>
    </source>
</evidence>
<keyword evidence="11" id="KW-0969">Cilium</keyword>
<keyword evidence="11" id="KW-0966">Cell projection</keyword>
<evidence type="ECO:0000313" key="11">
    <source>
        <dbReference type="EMBL" id="TRM12412.1"/>
    </source>
</evidence>
<reference evidence="11 13" key="2">
    <citation type="submission" date="2019-07" db="EMBL/GenBank/DDBJ databases">
        <title>Genomic analysis of Lentibacillus sp. NKC851-2.</title>
        <authorList>
            <person name="Oh Y.J."/>
        </authorList>
    </citation>
    <scope>NUCLEOTIDE SEQUENCE [LARGE SCALE GENOMIC DNA]</scope>
    <source>
        <strain evidence="11 13">NKC851-2</strain>
    </source>
</reference>
<keyword evidence="8 9" id="KW-0975">Bacterial flagellum</keyword>
<feature type="transmembrane region" description="Helical" evidence="9">
    <location>
        <begin position="49"/>
        <end position="70"/>
    </location>
</feature>
<organism evidence="11 13">
    <name type="scientific">Lentibacillus cibarius</name>
    <dbReference type="NCBI Taxonomy" id="2583219"/>
    <lineage>
        <taxon>Bacteria</taxon>
        <taxon>Bacillati</taxon>
        <taxon>Bacillota</taxon>
        <taxon>Bacilli</taxon>
        <taxon>Bacillales</taxon>
        <taxon>Bacillaceae</taxon>
        <taxon>Lentibacillus</taxon>
    </lineage>
</organism>
<evidence type="ECO:0000256" key="1">
    <source>
        <dbReference type="ARBA" id="ARBA00004651"/>
    </source>
</evidence>
<proteinExistence type="inferred from homology"/>
<evidence type="ECO:0000256" key="7">
    <source>
        <dbReference type="ARBA" id="ARBA00023136"/>
    </source>
</evidence>
<comment type="similarity">
    <text evidence="2 9">Belongs to the FliQ/MopD/SpaQ family.</text>
</comment>
<dbReference type="InterPro" id="IPR002191">
    <property type="entry name" value="Bac_export_3"/>
</dbReference>
<comment type="subcellular location">
    <subcellularLocation>
        <location evidence="1 9">Cell membrane</location>
        <topology evidence="1">Multi-pass membrane protein</topology>
    </subcellularLocation>
    <subcellularLocation>
        <location evidence="9">Bacterial flagellum basal body</location>
    </subcellularLocation>
</comment>
<dbReference type="RefSeq" id="WP_138604481.1">
    <property type="nucleotide sequence ID" value="NZ_VCIA01000001.1"/>
</dbReference>
<feature type="transmembrane region" description="Helical" evidence="9">
    <location>
        <begin position="12"/>
        <end position="37"/>
    </location>
</feature>
<evidence type="ECO:0000256" key="6">
    <source>
        <dbReference type="ARBA" id="ARBA00022989"/>
    </source>
</evidence>
<dbReference type="GO" id="GO:0005886">
    <property type="term" value="C:plasma membrane"/>
    <property type="evidence" value="ECO:0007669"/>
    <property type="project" value="UniProtKB-SubCell"/>
</dbReference>
<keyword evidence="5 9" id="KW-0812">Transmembrane</keyword>
<evidence type="ECO:0000256" key="4">
    <source>
        <dbReference type="ARBA" id="ARBA00022475"/>
    </source>
</evidence>
<accession>A0A549YKK0</accession>
<dbReference type="PANTHER" id="PTHR34040:SF2">
    <property type="entry name" value="FLAGELLAR BIOSYNTHETIC PROTEIN FLIQ"/>
    <property type="match status" value="1"/>
</dbReference>
<name>A0A549YKK0_9BACI</name>
<keyword evidence="7 9" id="KW-0472">Membrane</keyword>